<gene>
    <name evidence="2" type="ORF">Ahy_B06g079821</name>
</gene>
<evidence type="ECO:0000313" key="2">
    <source>
        <dbReference type="EMBL" id="RYR00946.1"/>
    </source>
</evidence>
<keyword evidence="3" id="KW-1185">Reference proteome</keyword>
<accession>A0A444YGA1</accession>
<evidence type="ECO:0000313" key="3">
    <source>
        <dbReference type="Proteomes" id="UP000289738"/>
    </source>
</evidence>
<keyword evidence="1" id="KW-0175">Coiled coil</keyword>
<proteinExistence type="predicted"/>
<name>A0A444YGA1_ARAHY</name>
<comment type="caution">
    <text evidence="2">The sequence shown here is derived from an EMBL/GenBank/DDBJ whole genome shotgun (WGS) entry which is preliminary data.</text>
</comment>
<dbReference type="EMBL" id="SDMP01000016">
    <property type="protein sequence ID" value="RYR00946.1"/>
    <property type="molecule type" value="Genomic_DNA"/>
</dbReference>
<protein>
    <submittedName>
        <fullName evidence="2">Uncharacterized protein</fullName>
    </submittedName>
</protein>
<dbReference type="PANTHER" id="PTHR37614">
    <property type="entry name" value="OS02G0121400 PROTEIN"/>
    <property type="match status" value="1"/>
</dbReference>
<reference evidence="2 3" key="1">
    <citation type="submission" date="2019-01" db="EMBL/GenBank/DDBJ databases">
        <title>Sequencing of cultivated peanut Arachis hypogaea provides insights into genome evolution and oil improvement.</title>
        <authorList>
            <person name="Chen X."/>
        </authorList>
    </citation>
    <scope>NUCLEOTIDE SEQUENCE [LARGE SCALE GENOMIC DNA]</scope>
    <source>
        <strain evidence="3">cv. Fuhuasheng</strain>
        <tissue evidence="2">Leaves</tissue>
    </source>
</reference>
<dbReference type="PANTHER" id="PTHR37614:SF2">
    <property type="entry name" value="OS02G0121400 PROTEIN"/>
    <property type="match status" value="1"/>
</dbReference>
<dbReference type="Gramene" id="arahy.Tifrunner.gnm2.ann2.Ah16g007700.1">
    <property type="protein sequence ID" value="arahy.Tifrunner.gnm2.ann2.Ah16g007700.1-CDS"/>
    <property type="gene ID" value="arahy.Tifrunner.gnm2.ann2.Ah16g007700"/>
</dbReference>
<dbReference type="Proteomes" id="UP000289738">
    <property type="component" value="Chromosome B06"/>
</dbReference>
<dbReference type="AlphaFoldDB" id="A0A444YGA1"/>
<dbReference type="OrthoDB" id="1721092at2759"/>
<dbReference type="SMR" id="A0A444YGA1"/>
<organism evidence="2 3">
    <name type="scientific">Arachis hypogaea</name>
    <name type="common">Peanut</name>
    <dbReference type="NCBI Taxonomy" id="3818"/>
    <lineage>
        <taxon>Eukaryota</taxon>
        <taxon>Viridiplantae</taxon>
        <taxon>Streptophyta</taxon>
        <taxon>Embryophyta</taxon>
        <taxon>Tracheophyta</taxon>
        <taxon>Spermatophyta</taxon>
        <taxon>Magnoliopsida</taxon>
        <taxon>eudicotyledons</taxon>
        <taxon>Gunneridae</taxon>
        <taxon>Pentapetalae</taxon>
        <taxon>rosids</taxon>
        <taxon>fabids</taxon>
        <taxon>Fabales</taxon>
        <taxon>Fabaceae</taxon>
        <taxon>Papilionoideae</taxon>
        <taxon>50 kb inversion clade</taxon>
        <taxon>dalbergioids sensu lato</taxon>
        <taxon>Dalbergieae</taxon>
        <taxon>Pterocarpus clade</taxon>
        <taxon>Arachis</taxon>
    </lineage>
</organism>
<feature type="coiled-coil region" evidence="1">
    <location>
        <begin position="118"/>
        <end position="162"/>
    </location>
</feature>
<evidence type="ECO:0000256" key="1">
    <source>
        <dbReference type="SAM" id="Coils"/>
    </source>
</evidence>
<sequence>MEQSNGENGSGGRVRSTQLTEDEREVFDILVRLHDMVLEFESEVRIPFQWGRKKKRSAIQPSFFRRFSSSPPPVSNGGGDGGVVAAAAVKGEAPSPATPLSLSLTESDEKPNNILRAKASLKRKREHYLKLIEDLTKSQASLNKEIENVKNFRDRLRAFNSKLKERKLELNNGPKSECKNSSMEIGCEMQQKLGHDAPRNSSNSMGEYQENNKPHELHNLQAPNAPHHIRLRVNNHSEAPQLCSREGINQLPKKLMQMEAPSSSSPNSSLAIVNNNGNSNIVQPVIPDLNAFPEDFVQVDSYQPLDTTAANKDLSRVMAAQARQMRLQKNRLKNSTATKSRYSCR</sequence>